<reference evidence="2" key="2">
    <citation type="journal article" date="2020" name="Nat. Commun.">
        <title>Large-scale genome sequencing of mycorrhizal fungi provides insights into the early evolution of symbiotic traits.</title>
        <authorList>
            <person name="Miyauchi S."/>
            <person name="Kiss E."/>
            <person name="Kuo A."/>
            <person name="Drula E."/>
            <person name="Kohler A."/>
            <person name="Sanchez-Garcia M."/>
            <person name="Morin E."/>
            <person name="Andreopoulos B."/>
            <person name="Barry K.W."/>
            <person name="Bonito G."/>
            <person name="Buee M."/>
            <person name="Carver A."/>
            <person name="Chen C."/>
            <person name="Cichocki N."/>
            <person name="Clum A."/>
            <person name="Culley D."/>
            <person name="Crous P.W."/>
            <person name="Fauchery L."/>
            <person name="Girlanda M."/>
            <person name="Hayes R.D."/>
            <person name="Keri Z."/>
            <person name="LaButti K."/>
            <person name="Lipzen A."/>
            <person name="Lombard V."/>
            <person name="Magnuson J."/>
            <person name="Maillard F."/>
            <person name="Murat C."/>
            <person name="Nolan M."/>
            <person name="Ohm R.A."/>
            <person name="Pangilinan J."/>
            <person name="Pereira M.F."/>
            <person name="Perotto S."/>
            <person name="Peter M."/>
            <person name="Pfister S."/>
            <person name="Riley R."/>
            <person name="Sitrit Y."/>
            <person name="Stielow J.B."/>
            <person name="Szollosi G."/>
            <person name="Zifcakova L."/>
            <person name="Stursova M."/>
            <person name="Spatafora J.W."/>
            <person name="Tedersoo L."/>
            <person name="Vaario L.M."/>
            <person name="Yamada A."/>
            <person name="Yan M."/>
            <person name="Wang P."/>
            <person name="Xu J."/>
            <person name="Bruns T."/>
            <person name="Baldrian P."/>
            <person name="Vilgalys R."/>
            <person name="Dunand C."/>
            <person name="Henrissat B."/>
            <person name="Grigoriev I.V."/>
            <person name="Hibbett D."/>
            <person name="Nagy L.G."/>
            <person name="Martin F.M."/>
        </authorList>
    </citation>
    <scope>NUCLEOTIDE SEQUENCE</scope>
    <source>
        <strain evidence="2">BED1</strain>
    </source>
</reference>
<reference evidence="2" key="1">
    <citation type="submission" date="2019-10" db="EMBL/GenBank/DDBJ databases">
        <authorList>
            <consortium name="DOE Joint Genome Institute"/>
            <person name="Kuo A."/>
            <person name="Miyauchi S."/>
            <person name="Kiss E."/>
            <person name="Drula E."/>
            <person name="Kohler A."/>
            <person name="Sanchez-Garcia M."/>
            <person name="Andreopoulos B."/>
            <person name="Barry K.W."/>
            <person name="Bonito G."/>
            <person name="Buee M."/>
            <person name="Carver A."/>
            <person name="Chen C."/>
            <person name="Cichocki N."/>
            <person name="Clum A."/>
            <person name="Culley D."/>
            <person name="Crous P.W."/>
            <person name="Fauchery L."/>
            <person name="Girlanda M."/>
            <person name="Hayes R."/>
            <person name="Keri Z."/>
            <person name="LaButti K."/>
            <person name="Lipzen A."/>
            <person name="Lombard V."/>
            <person name="Magnuson J."/>
            <person name="Maillard F."/>
            <person name="Morin E."/>
            <person name="Murat C."/>
            <person name="Nolan M."/>
            <person name="Ohm R."/>
            <person name="Pangilinan J."/>
            <person name="Pereira M."/>
            <person name="Perotto S."/>
            <person name="Peter M."/>
            <person name="Riley R."/>
            <person name="Sitrit Y."/>
            <person name="Stielow B."/>
            <person name="Szollosi G."/>
            <person name="Zifcakova L."/>
            <person name="Stursova M."/>
            <person name="Spatafora J.W."/>
            <person name="Tedersoo L."/>
            <person name="Vaario L.-M."/>
            <person name="Yamada A."/>
            <person name="Yan M."/>
            <person name="Wang P."/>
            <person name="Xu J."/>
            <person name="Bruns T."/>
            <person name="Baldrian P."/>
            <person name="Vilgalys R."/>
            <person name="Henrissat B."/>
            <person name="Grigoriev I.V."/>
            <person name="Hibbett D."/>
            <person name="Nagy L.G."/>
            <person name="Martin F.M."/>
        </authorList>
    </citation>
    <scope>NUCLEOTIDE SEQUENCE</scope>
    <source>
        <strain evidence="2">BED1</strain>
    </source>
</reference>
<evidence type="ECO:0000313" key="2">
    <source>
        <dbReference type="EMBL" id="KAF8427114.1"/>
    </source>
</evidence>
<keyword evidence="3" id="KW-1185">Reference proteome</keyword>
<comment type="caution">
    <text evidence="2">The sequence shown here is derived from an EMBL/GenBank/DDBJ whole genome shotgun (WGS) entry which is preliminary data.</text>
</comment>
<name>A0AAD4G7U6_BOLED</name>
<feature type="region of interest" description="Disordered" evidence="1">
    <location>
        <begin position="1"/>
        <end position="20"/>
    </location>
</feature>
<organism evidence="2 3">
    <name type="scientific">Boletus edulis BED1</name>
    <dbReference type="NCBI Taxonomy" id="1328754"/>
    <lineage>
        <taxon>Eukaryota</taxon>
        <taxon>Fungi</taxon>
        <taxon>Dikarya</taxon>
        <taxon>Basidiomycota</taxon>
        <taxon>Agaricomycotina</taxon>
        <taxon>Agaricomycetes</taxon>
        <taxon>Agaricomycetidae</taxon>
        <taxon>Boletales</taxon>
        <taxon>Boletineae</taxon>
        <taxon>Boletaceae</taxon>
        <taxon>Boletoideae</taxon>
        <taxon>Boletus</taxon>
    </lineage>
</organism>
<proteinExistence type="predicted"/>
<dbReference type="EMBL" id="WHUW01000083">
    <property type="protein sequence ID" value="KAF8427114.1"/>
    <property type="molecule type" value="Genomic_DNA"/>
</dbReference>
<gene>
    <name evidence="2" type="ORF">L210DRAFT_3652771</name>
</gene>
<sequence length="91" mass="10424">MTSAAGDPIQQRTADGSIQLGVKKEEEMLVPLTVKMEPDEKPVLEMETRVARVRKVYQRCIKRRLNEDDEVEGLPGGMVLRPRSLLKDRYK</sequence>
<accession>A0AAD4G7U6</accession>
<evidence type="ECO:0000256" key="1">
    <source>
        <dbReference type="SAM" id="MobiDB-lite"/>
    </source>
</evidence>
<evidence type="ECO:0000313" key="3">
    <source>
        <dbReference type="Proteomes" id="UP001194468"/>
    </source>
</evidence>
<protein>
    <submittedName>
        <fullName evidence="2">Uncharacterized protein</fullName>
    </submittedName>
</protein>
<dbReference type="Proteomes" id="UP001194468">
    <property type="component" value="Unassembled WGS sequence"/>
</dbReference>
<dbReference type="AlphaFoldDB" id="A0AAD4G7U6"/>